<dbReference type="EMBL" id="AJLR01000148">
    <property type="protein sequence ID" value="EKN63055.1"/>
    <property type="molecule type" value="Genomic_DNA"/>
</dbReference>
<dbReference type="GO" id="GO:0005886">
    <property type="term" value="C:plasma membrane"/>
    <property type="evidence" value="ECO:0007669"/>
    <property type="project" value="UniProtKB-SubCell"/>
</dbReference>
<dbReference type="GO" id="GO:0009847">
    <property type="term" value="P:spore germination"/>
    <property type="evidence" value="ECO:0007669"/>
    <property type="project" value="UniProtKB-UniRule"/>
</dbReference>
<comment type="similarity">
    <text evidence="2 4">Belongs to the GerABKA family.</text>
</comment>
<feature type="region of interest" description="Disordered" evidence="5">
    <location>
        <begin position="496"/>
        <end position="552"/>
    </location>
</feature>
<dbReference type="Proteomes" id="UP000006315">
    <property type="component" value="Unassembled WGS sequence"/>
</dbReference>
<evidence type="ECO:0000256" key="6">
    <source>
        <dbReference type="SAM" id="Phobius"/>
    </source>
</evidence>
<sequence>MDNNSIKEKLQQQFAENIDENVKIIKDILEDSVDLAKREFIFHAHTDIRMVCFYTDGLVNTQEIQNVIEVMFFKTSELIVNSEVGPIKDEITKKMIENLILHPSTKPLTKLEEAIDEILSGNTVFFINGSKEAFTVSTRGWNTRSVDEPVAEQVVRGPRDGFTENVRSNTALVRRRIRDPLFRIEAMKIGTKTKTDINIAYLKGTVKEEVLKEIRSRLQKIKIDSVLESGYIEELIEDAPLSPFPTIQSTERPDKVAASILEGRVAIFVDNSPFVLVAPTYFWQFLQASDDYYSRYYTATFYRIVRYIAFLISLTLPSFYVMLASFHQEMIPTSLALTIASGREIVPYPVLLEALIMETAFELMREAGLRMPKPVGQAVSIVGSLIIGQAAVQAGLVSPFMVIVVALTGIASFAIPNYAASFSIRLIRFPLLIASGTMGLLGFAACFSLLAIHAISIRSFGEPYLAPATPFKPSDQKDALIRFPWWKMISQPELAEGQEDRVKENQIPQPPEIQPGKKNEKTDDKADKADKDVQESKKGFRKPKKLKGEKNE</sequence>
<dbReference type="PIRSF" id="PIRSF005690">
    <property type="entry name" value="GerBA"/>
    <property type="match status" value="1"/>
</dbReference>
<keyword evidence="6" id="KW-0812">Transmembrane</keyword>
<name>K6BVW7_SCHAZ</name>
<proteinExistence type="inferred from homology"/>
<dbReference type="AlphaFoldDB" id="K6BVW7"/>
<feature type="compositionally biased region" description="Basic and acidic residues" evidence="5">
    <location>
        <begin position="515"/>
        <end position="538"/>
    </location>
</feature>
<feature type="transmembrane region" description="Helical" evidence="6">
    <location>
        <begin position="400"/>
        <end position="419"/>
    </location>
</feature>
<keyword evidence="6" id="KW-1133">Transmembrane helix</keyword>
<evidence type="ECO:0000256" key="1">
    <source>
        <dbReference type="ARBA" id="ARBA00004141"/>
    </source>
</evidence>
<comment type="caution">
    <text evidence="7">The sequence shown here is derived from an EMBL/GenBank/DDBJ whole genome shotgun (WGS) entry which is preliminary data.</text>
</comment>
<accession>K6BVW7</accession>
<comment type="subcellular location">
    <subcellularLocation>
        <location evidence="4">Cell membrane</location>
    </subcellularLocation>
    <subcellularLocation>
        <location evidence="1">Membrane</location>
        <topology evidence="1">Multi-pass membrane protein</topology>
    </subcellularLocation>
</comment>
<protein>
    <submittedName>
        <fullName evidence="7">GerA spore germination protein</fullName>
    </submittedName>
</protein>
<feature type="transmembrane region" description="Helical" evidence="6">
    <location>
        <begin position="304"/>
        <end position="325"/>
    </location>
</feature>
<evidence type="ECO:0000256" key="4">
    <source>
        <dbReference type="PIRNR" id="PIRNR005690"/>
    </source>
</evidence>
<dbReference type="STRING" id="1131731.BAZO_18803"/>
<evidence type="ECO:0000256" key="3">
    <source>
        <dbReference type="ARBA" id="ARBA00023136"/>
    </source>
</evidence>
<dbReference type="PANTHER" id="PTHR22550:SF5">
    <property type="entry name" value="LEUCINE ZIPPER PROTEIN 4"/>
    <property type="match status" value="1"/>
</dbReference>
<dbReference type="InterPro" id="IPR050768">
    <property type="entry name" value="UPF0353/GerABKA_families"/>
</dbReference>
<feature type="transmembrane region" description="Helical" evidence="6">
    <location>
        <begin position="431"/>
        <end position="455"/>
    </location>
</feature>
<gene>
    <name evidence="7" type="ORF">BAZO_18803</name>
</gene>
<keyword evidence="8" id="KW-1185">Reference proteome</keyword>
<dbReference type="RefSeq" id="WP_003332970.1">
    <property type="nucleotide sequence ID" value="NZ_AJLR01000148.1"/>
</dbReference>
<reference evidence="7 8" key="1">
    <citation type="journal article" date="2012" name="Front. Microbiol.">
        <title>Redundancy and modularity in membrane-associated dissimilatory nitrate reduction in Bacillus.</title>
        <authorList>
            <person name="Heylen K."/>
            <person name="Keltjens J."/>
        </authorList>
    </citation>
    <scope>NUCLEOTIDE SEQUENCE [LARGE SCALE GENOMIC DNA]</scope>
    <source>
        <strain evidence="7 8">LMG 9581</strain>
    </source>
</reference>
<dbReference type="PANTHER" id="PTHR22550">
    <property type="entry name" value="SPORE GERMINATION PROTEIN"/>
    <property type="match status" value="1"/>
</dbReference>
<keyword evidence="3 4" id="KW-0472">Membrane</keyword>
<evidence type="ECO:0000313" key="7">
    <source>
        <dbReference type="EMBL" id="EKN63055.1"/>
    </source>
</evidence>
<dbReference type="Pfam" id="PF03323">
    <property type="entry name" value="GerA"/>
    <property type="match status" value="1"/>
</dbReference>
<dbReference type="InterPro" id="IPR004995">
    <property type="entry name" value="Spore_Ger"/>
</dbReference>
<evidence type="ECO:0000313" key="8">
    <source>
        <dbReference type="Proteomes" id="UP000006315"/>
    </source>
</evidence>
<evidence type="ECO:0000256" key="2">
    <source>
        <dbReference type="ARBA" id="ARBA00005278"/>
    </source>
</evidence>
<evidence type="ECO:0000256" key="5">
    <source>
        <dbReference type="SAM" id="MobiDB-lite"/>
    </source>
</evidence>
<organism evidence="7 8">
    <name type="scientific">Schinkia azotoformans LMG 9581</name>
    <dbReference type="NCBI Taxonomy" id="1131731"/>
    <lineage>
        <taxon>Bacteria</taxon>
        <taxon>Bacillati</taxon>
        <taxon>Bacillota</taxon>
        <taxon>Bacilli</taxon>
        <taxon>Bacillales</taxon>
        <taxon>Bacillaceae</taxon>
        <taxon>Calidifontibacillus/Schinkia group</taxon>
        <taxon>Schinkia</taxon>
    </lineage>
</organism>
<dbReference type="PATRIC" id="fig|1131731.3.peg.3837"/>